<dbReference type="SUPFAM" id="SSF52172">
    <property type="entry name" value="CheY-like"/>
    <property type="match status" value="1"/>
</dbReference>
<reference evidence="2 3" key="2">
    <citation type="journal article" date="2016" name="ISME J.">
        <title>Physiological and genomic characterization of two novel marine thaumarchaeal strains indicates niche differentiation.</title>
        <authorList>
            <person name="Bayer B."/>
            <person name="Vojvoda J."/>
            <person name="Offre P."/>
            <person name="Alves R.J."/>
            <person name="Elisabeth N.H."/>
            <person name="Garcia J.A."/>
            <person name="Volland J.M."/>
            <person name="Srivastava A."/>
            <person name="Schleper C."/>
            <person name="Herndl G.J."/>
        </authorList>
    </citation>
    <scope>NUCLEOTIDE SEQUENCE [LARGE SCALE GENOMIC DNA]</scope>
    <source>
        <strain evidence="2 3">NF5</strain>
    </source>
</reference>
<dbReference type="PROSITE" id="PS50110">
    <property type="entry name" value="RESPONSE_REGULATORY"/>
    <property type="match status" value="1"/>
</dbReference>
<dbReference type="InterPro" id="IPR011006">
    <property type="entry name" value="CheY-like_superfamily"/>
</dbReference>
<dbReference type="CDD" id="cd00156">
    <property type="entry name" value="REC"/>
    <property type="match status" value="1"/>
</dbReference>
<dbReference type="AlphaFoldDB" id="A0A0D5C447"/>
<dbReference type="GO" id="GO:0000160">
    <property type="term" value="P:phosphorelay signal transduction system"/>
    <property type="evidence" value="ECO:0007669"/>
    <property type="project" value="InterPro"/>
</dbReference>
<dbReference type="Gene3D" id="3.40.50.2300">
    <property type="match status" value="1"/>
</dbReference>
<keyword evidence="3" id="KW-1185">Reference proteome</keyword>
<dbReference type="Pfam" id="PF00072">
    <property type="entry name" value="Response_reg"/>
    <property type="match status" value="1"/>
</dbReference>
<dbReference type="HOGENOM" id="CLU_000445_69_15_2"/>
<evidence type="ECO:0000313" key="2">
    <source>
        <dbReference type="EMBL" id="AJW71476.1"/>
    </source>
</evidence>
<dbReference type="KEGG" id="nin:NADRNF5_1798"/>
<dbReference type="EMBL" id="CP011070">
    <property type="protein sequence ID" value="AJW71476.1"/>
    <property type="molecule type" value="Genomic_DNA"/>
</dbReference>
<feature type="domain" description="Response regulatory" evidence="1">
    <location>
        <begin position="4"/>
        <end position="119"/>
    </location>
</feature>
<dbReference type="InterPro" id="IPR052048">
    <property type="entry name" value="ST_Response_Regulator"/>
</dbReference>
<protein>
    <submittedName>
        <fullName evidence="2">Response regulator receiver protein</fullName>
    </submittedName>
</protein>
<gene>
    <name evidence="2" type="ORF">NADRNF5_1798</name>
</gene>
<evidence type="ECO:0000313" key="3">
    <source>
        <dbReference type="Proteomes" id="UP000032408"/>
    </source>
</evidence>
<dbReference type="SMART" id="SM00448">
    <property type="entry name" value="REC"/>
    <property type="match status" value="1"/>
</dbReference>
<accession>A0A0D5C447</accession>
<organism evidence="2 3">
    <name type="scientific">Nitrosopumilus adriaticus</name>
    <dbReference type="NCBI Taxonomy" id="1580092"/>
    <lineage>
        <taxon>Archaea</taxon>
        <taxon>Nitrososphaerota</taxon>
        <taxon>Nitrososphaeria</taxon>
        <taxon>Nitrosopumilales</taxon>
        <taxon>Nitrosopumilaceae</taxon>
        <taxon>Nitrosopumilus</taxon>
    </lineage>
</organism>
<reference evidence="3" key="1">
    <citation type="submission" date="2015-03" db="EMBL/GenBank/DDBJ databases">
        <title>Characterization of two novel Thaumarchaeota isolated from the Northern Adriatic Sea.</title>
        <authorList>
            <person name="Bayer B."/>
            <person name="Vojvoda J."/>
            <person name="Offre P."/>
            <person name="Srivastava A."/>
            <person name="Elisabeth N."/>
            <person name="Garcia J.A.L."/>
            <person name="Schleper C."/>
            <person name="Herndl G.J."/>
        </authorList>
    </citation>
    <scope>NUCLEOTIDE SEQUENCE [LARGE SCALE GENOMIC DNA]</scope>
    <source>
        <strain evidence="3">NF5</strain>
    </source>
</reference>
<dbReference type="InterPro" id="IPR001789">
    <property type="entry name" value="Sig_transdc_resp-reg_receiver"/>
</dbReference>
<evidence type="ECO:0000259" key="1">
    <source>
        <dbReference type="PROSITE" id="PS50110"/>
    </source>
</evidence>
<dbReference type="PANTHER" id="PTHR43228:SF1">
    <property type="entry name" value="TWO-COMPONENT RESPONSE REGULATOR ARR22"/>
    <property type="match status" value="1"/>
</dbReference>
<dbReference type="RefSeq" id="WP_048117450.1">
    <property type="nucleotide sequence ID" value="NZ_CP011070.1"/>
</dbReference>
<sequence length="127" mass="14087">MGITAIIAEDDLINLKLFAELLEINGISVVGKVTNGKEAVTSFEESNPDVVFLDVMMPEFDGIYALEQIRKKNPSSKVVMVTADTSEETEQLLEKLKPSAVIHKPYEIITILHILENQLELKISSSD</sequence>
<dbReference type="OrthoDB" id="2830at2157"/>
<name>A0A0D5C447_9ARCH</name>
<dbReference type="Proteomes" id="UP000032408">
    <property type="component" value="Chromosome"/>
</dbReference>
<dbReference type="PANTHER" id="PTHR43228">
    <property type="entry name" value="TWO-COMPONENT RESPONSE REGULATOR"/>
    <property type="match status" value="1"/>
</dbReference>
<dbReference type="STRING" id="1580092.NADRNF5_1798"/>
<proteinExistence type="predicted"/>
<dbReference type="GeneID" id="24820967"/>